<dbReference type="Proteomes" id="UP000823674">
    <property type="component" value="Chromosome A04"/>
</dbReference>
<feature type="region of interest" description="Disordered" evidence="1">
    <location>
        <begin position="68"/>
        <end position="97"/>
    </location>
</feature>
<gene>
    <name evidence="2" type="primary">A04g503080.1_BraROA</name>
    <name evidence="2" type="ORF">IGI04_014983</name>
</gene>
<protein>
    <submittedName>
        <fullName evidence="2">Uncharacterized protein</fullName>
    </submittedName>
</protein>
<accession>A0ABQ7MR90</accession>
<sequence>MEDNVTVRSSLNRSLTFSPQGSAIMTENDQIIGALNDLVEPFDGAMMECDDHADDLLGQDLMDLEAMGQSSGVAESSRGYKGSDKDTKRVKSGLKGSASLGIQTKKTEFLRRCSPRMRSTNFESMEETE</sequence>
<keyword evidence="3" id="KW-1185">Reference proteome</keyword>
<reference evidence="2 3" key="1">
    <citation type="submission" date="2021-03" db="EMBL/GenBank/DDBJ databases">
        <authorList>
            <person name="King G.J."/>
            <person name="Bancroft I."/>
            <person name="Baten A."/>
            <person name="Bloomfield J."/>
            <person name="Borpatragohain P."/>
            <person name="He Z."/>
            <person name="Irish N."/>
            <person name="Irwin J."/>
            <person name="Liu K."/>
            <person name="Mauleon R.P."/>
            <person name="Moore J."/>
            <person name="Morris R."/>
            <person name="Ostergaard L."/>
            <person name="Wang B."/>
            <person name="Wells R."/>
        </authorList>
    </citation>
    <scope>NUCLEOTIDE SEQUENCE [LARGE SCALE GENOMIC DNA]</scope>
    <source>
        <strain evidence="2">R-o-18</strain>
        <tissue evidence="2">Leaf</tissue>
    </source>
</reference>
<proteinExistence type="predicted"/>
<evidence type="ECO:0000313" key="3">
    <source>
        <dbReference type="Proteomes" id="UP000823674"/>
    </source>
</evidence>
<evidence type="ECO:0000313" key="2">
    <source>
        <dbReference type="EMBL" id="KAG5400376.1"/>
    </source>
</evidence>
<dbReference type="EMBL" id="JADBGQ010000004">
    <property type="protein sequence ID" value="KAG5400376.1"/>
    <property type="molecule type" value="Genomic_DNA"/>
</dbReference>
<evidence type="ECO:0000256" key="1">
    <source>
        <dbReference type="SAM" id="MobiDB-lite"/>
    </source>
</evidence>
<comment type="caution">
    <text evidence="2">The sequence shown here is derived from an EMBL/GenBank/DDBJ whole genome shotgun (WGS) entry which is preliminary data.</text>
</comment>
<organism evidence="2 3">
    <name type="scientific">Brassica rapa subsp. trilocularis</name>
    <dbReference type="NCBI Taxonomy" id="1813537"/>
    <lineage>
        <taxon>Eukaryota</taxon>
        <taxon>Viridiplantae</taxon>
        <taxon>Streptophyta</taxon>
        <taxon>Embryophyta</taxon>
        <taxon>Tracheophyta</taxon>
        <taxon>Spermatophyta</taxon>
        <taxon>Magnoliopsida</taxon>
        <taxon>eudicotyledons</taxon>
        <taxon>Gunneridae</taxon>
        <taxon>Pentapetalae</taxon>
        <taxon>rosids</taxon>
        <taxon>malvids</taxon>
        <taxon>Brassicales</taxon>
        <taxon>Brassicaceae</taxon>
        <taxon>Brassiceae</taxon>
        <taxon>Brassica</taxon>
    </lineage>
</organism>
<name>A0ABQ7MR90_BRACM</name>